<dbReference type="OrthoDB" id="9779746at2"/>
<proteinExistence type="predicted"/>
<keyword evidence="8" id="KW-1185">Reference proteome</keyword>
<dbReference type="Pfam" id="PF17918">
    <property type="entry name" value="TetR_C_15"/>
    <property type="match status" value="1"/>
</dbReference>
<dbReference type="InterPro" id="IPR041669">
    <property type="entry name" value="TetR_C_15"/>
</dbReference>
<evidence type="ECO:0000313" key="8">
    <source>
        <dbReference type="Proteomes" id="UP000245086"/>
    </source>
</evidence>
<dbReference type="PANTHER" id="PTHR30055">
    <property type="entry name" value="HTH-TYPE TRANSCRIPTIONAL REGULATOR RUTR"/>
    <property type="match status" value="1"/>
</dbReference>
<feature type="DNA-binding region" description="H-T-H motif" evidence="4">
    <location>
        <begin position="51"/>
        <end position="70"/>
    </location>
</feature>
<evidence type="ECO:0000256" key="5">
    <source>
        <dbReference type="SAM" id="MobiDB-lite"/>
    </source>
</evidence>
<gene>
    <name evidence="7" type="ORF">PbB2_02585</name>
</gene>
<keyword evidence="3" id="KW-0804">Transcription</keyword>
<dbReference type="AlphaFoldDB" id="A0A2P2ECW2"/>
<dbReference type="RefSeq" id="WP_108985748.1">
    <property type="nucleotide sequence ID" value="NZ_BFBR01000008.1"/>
</dbReference>
<dbReference type="Gene3D" id="1.10.357.10">
    <property type="entry name" value="Tetracycline Repressor, domain 2"/>
    <property type="match status" value="1"/>
</dbReference>
<keyword evidence="2 4" id="KW-0238">DNA-binding</keyword>
<dbReference type="GO" id="GO:0003700">
    <property type="term" value="F:DNA-binding transcription factor activity"/>
    <property type="evidence" value="ECO:0007669"/>
    <property type="project" value="TreeGrafter"/>
</dbReference>
<feature type="compositionally biased region" description="Polar residues" evidence="5">
    <location>
        <begin position="1"/>
        <end position="10"/>
    </location>
</feature>
<protein>
    <recommendedName>
        <fullName evidence="6">HTH tetR-type domain-containing protein</fullName>
    </recommendedName>
</protein>
<comment type="caution">
    <text evidence="7">The sequence shown here is derived from an EMBL/GenBank/DDBJ whole genome shotgun (WGS) entry which is preliminary data.</text>
</comment>
<name>A0A2P2ECW2_9PROT</name>
<feature type="compositionally biased region" description="Basic and acidic residues" evidence="5">
    <location>
        <begin position="18"/>
        <end position="28"/>
    </location>
</feature>
<dbReference type="GO" id="GO:0000976">
    <property type="term" value="F:transcription cis-regulatory region binding"/>
    <property type="evidence" value="ECO:0007669"/>
    <property type="project" value="TreeGrafter"/>
</dbReference>
<accession>A0A2P2ECW2</accession>
<organism evidence="7 8">
    <name type="scientific">Candidatus Phycosocius bacilliformis</name>
    <dbReference type="NCBI Taxonomy" id="1445552"/>
    <lineage>
        <taxon>Bacteria</taxon>
        <taxon>Pseudomonadati</taxon>
        <taxon>Pseudomonadota</taxon>
        <taxon>Alphaproteobacteria</taxon>
        <taxon>Caulobacterales</taxon>
        <taxon>Caulobacterales incertae sedis</taxon>
        <taxon>Candidatus Phycosocius</taxon>
    </lineage>
</organism>
<dbReference type="Proteomes" id="UP000245086">
    <property type="component" value="Unassembled WGS sequence"/>
</dbReference>
<feature type="region of interest" description="Disordered" evidence="5">
    <location>
        <begin position="1"/>
        <end position="30"/>
    </location>
</feature>
<dbReference type="SUPFAM" id="SSF46689">
    <property type="entry name" value="Homeodomain-like"/>
    <property type="match status" value="1"/>
</dbReference>
<evidence type="ECO:0000256" key="1">
    <source>
        <dbReference type="ARBA" id="ARBA00023015"/>
    </source>
</evidence>
<dbReference type="PRINTS" id="PR00455">
    <property type="entry name" value="HTHTETR"/>
</dbReference>
<evidence type="ECO:0000256" key="2">
    <source>
        <dbReference type="ARBA" id="ARBA00023125"/>
    </source>
</evidence>
<dbReference type="EMBL" id="BFBR01000008">
    <property type="protein sequence ID" value="GBF58896.1"/>
    <property type="molecule type" value="Genomic_DNA"/>
</dbReference>
<feature type="domain" description="HTH tetR-type" evidence="6">
    <location>
        <begin position="28"/>
        <end position="88"/>
    </location>
</feature>
<evidence type="ECO:0000256" key="3">
    <source>
        <dbReference type="ARBA" id="ARBA00023163"/>
    </source>
</evidence>
<evidence type="ECO:0000259" key="6">
    <source>
        <dbReference type="PROSITE" id="PS50977"/>
    </source>
</evidence>
<evidence type="ECO:0000313" key="7">
    <source>
        <dbReference type="EMBL" id="GBF58896.1"/>
    </source>
</evidence>
<dbReference type="InterPro" id="IPR050109">
    <property type="entry name" value="HTH-type_TetR-like_transc_reg"/>
</dbReference>
<evidence type="ECO:0000256" key="4">
    <source>
        <dbReference type="PROSITE-ProRule" id="PRU00335"/>
    </source>
</evidence>
<dbReference type="PANTHER" id="PTHR30055:SF234">
    <property type="entry name" value="HTH-TYPE TRANSCRIPTIONAL REGULATOR BETI"/>
    <property type="match status" value="1"/>
</dbReference>
<reference evidence="7 8" key="1">
    <citation type="journal article" date="2018" name="Genome Announc.">
        <title>Draft Genome Sequence of "Candidatus Phycosocius bacilliformis," an Alphaproteobacterial Ectosymbiont of the Hydrocarbon-Producing Green Alga Botryococcus braunii.</title>
        <authorList>
            <person name="Tanabe Y."/>
            <person name="Yamaguchi H."/>
            <person name="Watanabe M.M."/>
        </authorList>
    </citation>
    <scope>NUCLEOTIDE SEQUENCE [LARGE SCALE GENOMIC DNA]</scope>
    <source>
        <strain evidence="7 8">BOTRYCO-2</strain>
    </source>
</reference>
<dbReference type="Pfam" id="PF00440">
    <property type="entry name" value="TetR_N"/>
    <property type="match status" value="1"/>
</dbReference>
<dbReference type="PROSITE" id="PS50977">
    <property type="entry name" value="HTH_TETR_2"/>
    <property type="match status" value="1"/>
</dbReference>
<keyword evidence="1" id="KW-0805">Transcription regulation</keyword>
<dbReference type="InterPro" id="IPR009057">
    <property type="entry name" value="Homeodomain-like_sf"/>
</dbReference>
<sequence length="219" mass="24039">MRQAKQNGRTPGSGPIPKAKEPSQDRGQRRVQRLLDAAVDVVLEYGPEGLKMDMVAKRAATSPGSLYQFFPNRLALLGGLMDHYGRALMALADAGLAREHMSPSANLIEAGRVFLAPFLRFYADNPAYVVLAEAADRVFADEDRRFPEDDAVARILVEILIRFQPNLAKRRANQIARLLVVACHAAMAEAATLAPSQHKEWLGELDALICGYLSTLAEN</sequence>
<dbReference type="InterPro" id="IPR001647">
    <property type="entry name" value="HTH_TetR"/>
</dbReference>